<reference evidence="2 3" key="1">
    <citation type="submission" date="2019-06" db="EMBL/GenBank/DDBJ databases">
        <title>Taxogenomics and systematics of the genus Pantoea.</title>
        <authorList>
            <person name="Tambong J.T."/>
        </authorList>
    </citation>
    <scope>NUCLEOTIDE SEQUENCE [LARGE SCALE GENOMIC DNA]</scope>
    <source>
        <strain evidence="2 3">LMG 24197</strain>
    </source>
</reference>
<dbReference type="Proteomes" id="UP000315469">
    <property type="component" value="Unassembled WGS sequence"/>
</dbReference>
<keyword evidence="3" id="KW-1185">Reference proteome</keyword>
<dbReference type="InterPro" id="IPR025330">
    <property type="entry name" value="DUF4236"/>
</dbReference>
<proteinExistence type="predicted"/>
<name>A0ABY2ZLW8_9GAMM</name>
<dbReference type="Pfam" id="PF14020">
    <property type="entry name" value="DUF4236"/>
    <property type="match status" value="1"/>
</dbReference>
<evidence type="ECO:0000313" key="2">
    <source>
        <dbReference type="EMBL" id="TPV39148.1"/>
    </source>
</evidence>
<comment type="caution">
    <text evidence="2">The sequence shown here is derived from an EMBL/GenBank/DDBJ whole genome shotgun (WGS) entry which is preliminary data.</text>
</comment>
<evidence type="ECO:0000259" key="1">
    <source>
        <dbReference type="Pfam" id="PF14020"/>
    </source>
</evidence>
<feature type="non-terminal residue" evidence="2">
    <location>
        <position position="28"/>
    </location>
</feature>
<dbReference type="RefSeq" id="WP_140915727.1">
    <property type="nucleotide sequence ID" value="NZ_VHJB01000048.1"/>
</dbReference>
<organism evidence="2 3">
    <name type="scientific">Pantoea eucalypti</name>
    <dbReference type="NCBI Taxonomy" id="470933"/>
    <lineage>
        <taxon>Bacteria</taxon>
        <taxon>Pseudomonadati</taxon>
        <taxon>Pseudomonadota</taxon>
        <taxon>Gammaproteobacteria</taxon>
        <taxon>Enterobacterales</taxon>
        <taxon>Erwiniaceae</taxon>
        <taxon>Pantoea</taxon>
    </lineage>
</organism>
<feature type="domain" description="DUF4236" evidence="1">
    <location>
        <begin position="3"/>
        <end position="28"/>
    </location>
</feature>
<dbReference type="EMBL" id="VHJB01000048">
    <property type="protein sequence ID" value="TPV39148.1"/>
    <property type="molecule type" value="Genomic_DNA"/>
</dbReference>
<sequence length="28" mass="3128">MSLRFRKTFTLFPGVRLNISKSGISASI</sequence>
<accession>A0ABY2ZLW8</accession>
<evidence type="ECO:0000313" key="3">
    <source>
        <dbReference type="Proteomes" id="UP000315469"/>
    </source>
</evidence>
<gene>
    <name evidence="2" type="ORF">FJW02_06315</name>
</gene>
<protein>
    <submittedName>
        <fullName evidence="2">DUF4236 domain-containing protein</fullName>
    </submittedName>
</protein>